<dbReference type="PANTHER" id="PTHR12801:SF115">
    <property type="entry name" value="FI18136P1-RELATED"/>
    <property type="match status" value="1"/>
</dbReference>
<evidence type="ECO:0000259" key="7">
    <source>
        <dbReference type="SMART" id="SM00479"/>
    </source>
</evidence>
<dbReference type="InterPro" id="IPR034922">
    <property type="entry name" value="REX1-like_exo"/>
</dbReference>
<dbReference type="GO" id="GO:0010629">
    <property type="term" value="P:negative regulation of gene expression"/>
    <property type="evidence" value="ECO:0007669"/>
    <property type="project" value="UniProtKB-ARBA"/>
</dbReference>
<reference evidence="8" key="2">
    <citation type="submission" date="2022-10" db="EMBL/GenBank/DDBJ databases">
        <authorList>
            <consortium name="ENA_rothamsted_submissions"/>
            <consortium name="culmorum"/>
            <person name="King R."/>
        </authorList>
    </citation>
    <scope>NUCLEOTIDE SEQUENCE</scope>
</reference>
<dbReference type="Gene3D" id="3.30.420.10">
    <property type="entry name" value="Ribonuclease H-like superfamily/Ribonuclease H"/>
    <property type="match status" value="1"/>
</dbReference>
<evidence type="ECO:0000256" key="4">
    <source>
        <dbReference type="ARBA" id="ARBA00022801"/>
    </source>
</evidence>
<evidence type="ECO:0000313" key="8">
    <source>
        <dbReference type="EMBL" id="CAG9790112.1"/>
    </source>
</evidence>
<dbReference type="InterPro" id="IPR036397">
    <property type="entry name" value="RNaseH_sf"/>
</dbReference>
<keyword evidence="9" id="KW-1185">Reference proteome</keyword>
<keyword evidence="4" id="KW-0378">Hydrolase</keyword>
<dbReference type="SMART" id="SM00479">
    <property type="entry name" value="EXOIII"/>
    <property type="match status" value="1"/>
</dbReference>
<dbReference type="CDD" id="cd06145">
    <property type="entry name" value="REX1_like"/>
    <property type="match status" value="1"/>
</dbReference>
<dbReference type="GO" id="GO:0003676">
    <property type="term" value="F:nucleic acid binding"/>
    <property type="evidence" value="ECO:0007669"/>
    <property type="project" value="InterPro"/>
</dbReference>
<evidence type="ECO:0000313" key="9">
    <source>
        <dbReference type="Proteomes" id="UP001153714"/>
    </source>
</evidence>
<keyword evidence="6" id="KW-0539">Nucleus</keyword>
<evidence type="ECO:0000256" key="5">
    <source>
        <dbReference type="ARBA" id="ARBA00022839"/>
    </source>
</evidence>
<dbReference type="AlphaFoldDB" id="A0A9N9WGQ0"/>
<keyword evidence="3" id="KW-0540">Nuclease</keyword>
<feature type="domain" description="Exonuclease" evidence="7">
    <location>
        <begin position="123"/>
        <end position="283"/>
    </location>
</feature>
<organism evidence="8 9">
    <name type="scientific">Diatraea saccharalis</name>
    <name type="common">sugarcane borer</name>
    <dbReference type="NCBI Taxonomy" id="40085"/>
    <lineage>
        <taxon>Eukaryota</taxon>
        <taxon>Metazoa</taxon>
        <taxon>Ecdysozoa</taxon>
        <taxon>Arthropoda</taxon>
        <taxon>Hexapoda</taxon>
        <taxon>Insecta</taxon>
        <taxon>Pterygota</taxon>
        <taxon>Neoptera</taxon>
        <taxon>Endopterygota</taxon>
        <taxon>Lepidoptera</taxon>
        <taxon>Glossata</taxon>
        <taxon>Ditrysia</taxon>
        <taxon>Pyraloidea</taxon>
        <taxon>Crambidae</taxon>
        <taxon>Crambinae</taxon>
        <taxon>Diatraea</taxon>
    </lineage>
</organism>
<evidence type="ECO:0000256" key="3">
    <source>
        <dbReference type="ARBA" id="ARBA00022722"/>
    </source>
</evidence>
<dbReference type="GO" id="GO:0005634">
    <property type="term" value="C:nucleus"/>
    <property type="evidence" value="ECO:0007669"/>
    <property type="project" value="UniProtKB-SubCell"/>
</dbReference>
<evidence type="ECO:0000256" key="6">
    <source>
        <dbReference type="ARBA" id="ARBA00023242"/>
    </source>
</evidence>
<name>A0A9N9WGQ0_9NEOP</name>
<dbReference type="PANTHER" id="PTHR12801">
    <property type="entry name" value="RNA EXONUCLEASE REXO1 / RECO3 FAMILY MEMBER-RELATED"/>
    <property type="match status" value="1"/>
</dbReference>
<dbReference type="InterPro" id="IPR047021">
    <property type="entry name" value="REXO1/3/4-like"/>
</dbReference>
<comment type="subcellular location">
    <subcellularLocation>
        <location evidence="1">Nucleus</location>
    </subcellularLocation>
</comment>
<dbReference type="Pfam" id="PF00929">
    <property type="entry name" value="RNase_T"/>
    <property type="match status" value="1"/>
</dbReference>
<keyword evidence="5" id="KW-0269">Exonuclease</keyword>
<evidence type="ECO:0000256" key="1">
    <source>
        <dbReference type="ARBA" id="ARBA00004123"/>
    </source>
</evidence>
<evidence type="ECO:0000256" key="2">
    <source>
        <dbReference type="ARBA" id="ARBA00006357"/>
    </source>
</evidence>
<gene>
    <name evidence="8" type="ORF">DIATSA_LOCUS7794</name>
</gene>
<comment type="similarity">
    <text evidence="2">Belongs to the REXO1/REXO3 family.</text>
</comment>
<dbReference type="Proteomes" id="UP001153714">
    <property type="component" value="Chromosome 20"/>
</dbReference>
<dbReference type="FunFam" id="3.30.420.10:FF:000031">
    <property type="entry name" value="RNA exonuclease 1"/>
    <property type="match status" value="1"/>
</dbReference>
<dbReference type="SUPFAM" id="SSF53098">
    <property type="entry name" value="Ribonuclease H-like"/>
    <property type="match status" value="1"/>
</dbReference>
<dbReference type="GO" id="GO:0004527">
    <property type="term" value="F:exonuclease activity"/>
    <property type="evidence" value="ECO:0007669"/>
    <property type="project" value="UniProtKB-KW"/>
</dbReference>
<dbReference type="OrthoDB" id="206335at2759"/>
<protein>
    <recommendedName>
        <fullName evidence="7">Exonuclease domain-containing protein</fullName>
    </recommendedName>
</protein>
<dbReference type="InterPro" id="IPR012337">
    <property type="entry name" value="RNaseH-like_sf"/>
</dbReference>
<reference evidence="8" key="1">
    <citation type="submission" date="2021-12" db="EMBL/GenBank/DDBJ databases">
        <authorList>
            <person name="King R."/>
        </authorList>
    </citation>
    <scope>NUCLEOTIDE SEQUENCE</scope>
</reference>
<dbReference type="InterPro" id="IPR013520">
    <property type="entry name" value="Ribonucl_H"/>
</dbReference>
<dbReference type="EMBL" id="OU893351">
    <property type="protein sequence ID" value="CAG9790112.1"/>
    <property type="molecule type" value="Genomic_DNA"/>
</dbReference>
<sequence>MWSRGYPVEIERNSTEAIMYVNPSPRHKPRPATSRKMNYETDTVEQVCARCYKKFKMTLDGDFLQEECFHHWGRVSGKKFECCNKHVGAIGCTVSRCHVWSGTRPGINGPLKGYVRARHRRGGIYAVDAEMCYTAAGFELASIAFIAVDGRIVYQQYVKPTSPVVDYNTRFSGIRPRDLQTAKKTLRDVQNDILGFVGTDTILIGHALENDLRALKLLHNAVVDTSDLYPHAKGFPLRRSLRSLSEEMLGRPVKDRRSGGHSPVEDARTALELVLLMVYRDRETATQLGSHASTLLRQRTFVPLIFYPSYKSKIFHLMKFS</sequence>
<accession>A0A9N9WGQ0</accession>
<proteinExistence type="inferred from homology"/>